<organism evidence="2 3">
    <name type="scientific">Microbulbifer variabilis</name>
    <dbReference type="NCBI Taxonomy" id="266805"/>
    <lineage>
        <taxon>Bacteria</taxon>
        <taxon>Pseudomonadati</taxon>
        <taxon>Pseudomonadota</taxon>
        <taxon>Gammaproteobacteria</taxon>
        <taxon>Cellvibrionales</taxon>
        <taxon>Microbulbiferaceae</taxon>
        <taxon>Microbulbifer</taxon>
    </lineage>
</organism>
<feature type="transmembrane region" description="Helical" evidence="1">
    <location>
        <begin position="54"/>
        <end position="77"/>
    </location>
</feature>
<keyword evidence="1" id="KW-0812">Transmembrane</keyword>
<proteinExistence type="predicted"/>
<feature type="transmembrane region" description="Helical" evidence="1">
    <location>
        <begin position="135"/>
        <end position="162"/>
    </location>
</feature>
<name>A0ABY4VEJ7_9GAMM</name>
<protein>
    <recommendedName>
        <fullName evidence="4">DUF4328 domain-containing protein</fullName>
    </recommendedName>
</protein>
<reference evidence="2" key="1">
    <citation type="submission" date="2022-02" db="EMBL/GenBank/DDBJ databases">
        <title>Coral-associated bacteria.</title>
        <authorList>
            <person name="Tang K."/>
            <person name="Wang X."/>
        </authorList>
    </citation>
    <scope>NUCLEOTIDE SEQUENCE</scope>
    <source>
        <strain evidence="2">SCSIO 43006</strain>
    </source>
</reference>
<feature type="transmembrane region" description="Helical" evidence="1">
    <location>
        <begin position="17"/>
        <end position="34"/>
    </location>
</feature>
<dbReference type="RefSeq" id="WP_252083272.1">
    <property type="nucleotide sequence ID" value="NZ_CP092418.1"/>
</dbReference>
<evidence type="ECO:0000313" key="2">
    <source>
        <dbReference type="EMBL" id="USD20867.1"/>
    </source>
</evidence>
<evidence type="ECO:0000313" key="3">
    <source>
        <dbReference type="Proteomes" id="UP001055658"/>
    </source>
</evidence>
<accession>A0ABY4VEJ7</accession>
<dbReference type="Proteomes" id="UP001055658">
    <property type="component" value="Chromosome"/>
</dbReference>
<keyword evidence="1" id="KW-1133">Transmembrane helix</keyword>
<keyword evidence="3" id="KW-1185">Reference proteome</keyword>
<gene>
    <name evidence="2" type="ORF">MJO52_17660</name>
</gene>
<feature type="transmembrane region" description="Helical" evidence="1">
    <location>
        <begin position="98"/>
        <end position="115"/>
    </location>
</feature>
<dbReference type="EMBL" id="CP092418">
    <property type="protein sequence ID" value="USD20867.1"/>
    <property type="molecule type" value="Genomic_DNA"/>
</dbReference>
<keyword evidence="1" id="KW-0472">Membrane</keyword>
<evidence type="ECO:0008006" key="4">
    <source>
        <dbReference type="Google" id="ProtNLM"/>
    </source>
</evidence>
<evidence type="ECO:0000256" key="1">
    <source>
        <dbReference type="SAM" id="Phobius"/>
    </source>
</evidence>
<sequence length="178" mass="20709">MRKVSISKPTREHLEKILLNISYIYLTLFIYQVYTEGDIFDLQHLSNLDMQNANTIFATSFLAFLFISCSACIIYRIRYLLTDKPLISEPQKKHLSKINSNIWYSYFFLFIFQLSTEGNIFDDQYFSSLFKQSDAFIPAGILIALGIMIYFLGIIHHTWLLLKLSLIQHQSNSVGEQG</sequence>